<evidence type="ECO:0000256" key="2">
    <source>
        <dbReference type="ARBA" id="ARBA00023002"/>
    </source>
</evidence>
<comment type="caution">
    <text evidence="4">The sequence shown here is derived from an EMBL/GenBank/DDBJ whole genome shotgun (WGS) entry which is preliminary data.</text>
</comment>
<dbReference type="Gene3D" id="3.90.180.10">
    <property type="entry name" value="Medium-chain alcohol dehydrogenases, catalytic domain"/>
    <property type="match status" value="1"/>
</dbReference>
<evidence type="ECO:0000256" key="1">
    <source>
        <dbReference type="ARBA" id="ARBA00008072"/>
    </source>
</evidence>
<dbReference type="EMBL" id="PDNB01000122">
    <property type="protein sequence ID" value="PGH05855.1"/>
    <property type="molecule type" value="Genomic_DNA"/>
</dbReference>
<dbReference type="SUPFAM" id="SSF50129">
    <property type="entry name" value="GroES-like"/>
    <property type="match status" value="1"/>
</dbReference>
<dbReference type="InterPro" id="IPR013149">
    <property type="entry name" value="ADH-like_C"/>
</dbReference>
<dbReference type="OrthoDB" id="48317at2759"/>
<dbReference type="InterPro" id="IPR036291">
    <property type="entry name" value="NAD(P)-bd_dom_sf"/>
</dbReference>
<keyword evidence="2" id="KW-0560">Oxidoreductase</keyword>
<dbReference type="Gene3D" id="3.40.50.720">
    <property type="entry name" value="NAD(P)-binding Rossmann-like Domain"/>
    <property type="match status" value="1"/>
</dbReference>
<reference evidence="4 5" key="1">
    <citation type="submission" date="2017-10" db="EMBL/GenBank/DDBJ databases">
        <title>Comparative genomics in systemic dimorphic fungi from Ajellomycetaceae.</title>
        <authorList>
            <person name="Munoz J.F."/>
            <person name="Mcewen J.G."/>
            <person name="Clay O.K."/>
            <person name="Cuomo C.A."/>
        </authorList>
    </citation>
    <scope>NUCLEOTIDE SEQUENCE [LARGE SCALE GENOMIC DNA]</scope>
    <source>
        <strain evidence="4 5">UAMH5409</strain>
    </source>
</reference>
<name>A0A2B7XA43_9EURO</name>
<sequence>MAIPKQQKALVAGPECEPLVKIDQAIPSVPADYVLVKTSYVALNPTDWKRLNKTSTVPGAIAGCDFSGTVEEVGSAVTKKFAKGDRVMGFSHGLNKLRPDGGAFAEYVISKGDLLLRVPEGMPMDEAASLPLGLYTVGQGLYQGILQLAWPGQPVRDGEYVLIYGGSSATGALAIQFAKLSGYKVVTTCSPSNFDYVKSLGADAAFDHHDPDVGRKIREHTNNTLHLVYDTIALPQTAAVSGDALSSEPTANNRYMATLRVRPTRRSDQDVQSDCRIAYTIFNEDFVFGGKEIAAQPEDFEFAKRFGAVAEGLVAEGKVRAHRVSTEEHGGFDKIPEGWEAMRENKVSGQKLVYKV</sequence>
<proteinExistence type="inferred from homology"/>
<keyword evidence="5" id="KW-1185">Reference proteome</keyword>
<dbReference type="GO" id="GO:0016651">
    <property type="term" value="F:oxidoreductase activity, acting on NAD(P)H"/>
    <property type="evidence" value="ECO:0007669"/>
    <property type="project" value="InterPro"/>
</dbReference>
<evidence type="ECO:0000313" key="4">
    <source>
        <dbReference type="EMBL" id="PGH05855.1"/>
    </source>
</evidence>
<dbReference type="InterPro" id="IPR020843">
    <property type="entry name" value="ER"/>
</dbReference>
<comment type="similarity">
    <text evidence="1">Belongs to the zinc-containing alcohol dehydrogenase family.</text>
</comment>
<gene>
    <name evidence="4" type="ORF">AJ79_06697</name>
</gene>
<dbReference type="InterPro" id="IPR013154">
    <property type="entry name" value="ADH-like_N"/>
</dbReference>
<evidence type="ECO:0000313" key="5">
    <source>
        <dbReference type="Proteomes" id="UP000223968"/>
    </source>
</evidence>
<organism evidence="4 5">
    <name type="scientific">Helicocarpus griseus UAMH5409</name>
    <dbReference type="NCBI Taxonomy" id="1447875"/>
    <lineage>
        <taxon>Eukaryota</taxon>
        <taxon>Fungi</taxon>
        <taxon>Dikarya</taxon>
        <taxon>Ascomycota</taxon>
        <taxon>Pezizomycotina</taxon>
        <taxon>Eurotiomycetes</taxon>
        <taxon>Eurotiomycetidae</taxon>
        <taxon>Onygenales</taxon>
        <taxon>Ajellomycetaceae</taxon>
        <taxon>Helicocarpus</taxon>
    </lineage>
</organism>
<dbReference type="Proteomes" id="UP000223968">
    <property type="component" value="Unassembled WGS sequence"/>
</dbReference>
<dbReference type="STRING" id="1447875.A0A2B7XA43"/>
<dbReference type="InterPro" id="IPR047122">
    <property type="entry name" value="Trans-enoyl_RdTase-like"/>
</dbReference>
<dbReference type="AlphaFoldDB" id="A0A2B7XA43"/>
<dbReference type="PANTHER" id="PTHR45348">
    <property type="entry name" value="HYPOTHETICAL OXIDOREDUCTASE (EUROFUNG)"/>
    <property type="match status" value="1"/>
</dbReference>
<feature type="domain" description="Enoyl reductase (ER)" evidence="3">
    <location>
        <begin position="9"/>
        <end position="353"/>
    </location>
</feature>
<dbReference type="Pfam" id="PF00107">
    <property type="entry name" value="ADH_zinc_N"/>
    <property type="match status" value="1"/>
</dbReference>
<dbReference type="SUPFAM" id="SSF51735">
    <property type="entry name" value="NAD(P)-binding Rossmann-fold domains"/>
    <property type="match status" value="1"/>
</dbReference>
<accession>A0A2B7XA43</accession>
<dbReference type="PANTHER" id="PTHR45348:SF2">
    <property type="entry name" value="ZINC-TYPE ALCOHOL DEHYDROGENASE-LIKE PROTEIN C2E1P3.01"/>
    <property type="match status" value="1"/>
</dbReference>
<dbReference type="InterPro" id="IPR011032">
    <property type="entry name" value="GroES-like_sf"/>
</dbReference>
<evidence type="ECO:0000259" key="3">
    <source>
        <dbReference type="SMART" id="SM00829"/>
    </source>
</evidence>
<dbReference type="SMART" id="SM00829">
    <property type="entry name" value="PKS_ER"/>
    <property type="match status" value="1"/>
</dbReference>
<protein>
    <recommendedName>
        <fullName evidence="3">Enoyl reductase (ER) domain-containing protein</fullName>
    </recommendedName>
</protein>
<dbReference type="CDD" id="cd08249">
    <property type="entry name" value="enoyl_reductase_like"/>
    <property type="match status" value="1"/>
</dbReference>
<dbReference type="Pfam" id="PF08240">
    <property type="entry name" value="ADH_N"/>
    <property type="match status" value="1"/>
</dbReference>